<dbReference type="PRINTS" id="PR01438">
    <property type="entry name" value="UNVRSLSTRESS"/>
</dbReference>
<dbReference type="Proteomes" id="UP000834458">
    <property type="component" value="Unassembled WGS sequence"/>
</dbReference>
<dbReference type="Proteomes" id="UP001161294">
    <property type="component" value="Unassembled WGS sequence"/>
</dbReference>
<organism evidence="3 5">
    <name type="scientific">Comamonas aquatica</name>
    <dbReference type="NCBI Taxonomy" id="225991"/>
    <lineage>
        <taxon>Bacteria</taxon>
        <taxon>Pseudomonadati</taxon>
        <taxon>Pseudomonadota</taxon>
        <taxon>Betaproteobacteria</taxon>
        <taxon>Burkholderiales</taxon>
        <taxon>Comamonadaceae</taxon>
        <taxon>Comamonas</taxon>
    </lineage>
</organism>
<proteinExistence type="inferred from homology"/>
<dbReference type="RefSeq" id="WP_042412000.1">
    <property type="nucleotide sequence ID" value="NZ_CAHPRW010000016.1"/>
</dbReference>
<name>A0AA35D3L8_9BURK</name>
<gene>
    <name evidence="3" type="ORF">GHA_00112</name>
    <name evidence="4" type="ORF">N5J23_00605</name>
</gene>
<reference evidence="3" key="1">
    <citation type="submission" date="2020-05" db="EMBL/GenBank/DDBJ databases">
        <authorList>
            <person name="Delgado-Blas J."/>
        </authorList>
    </citation>
    <scope>NUCLEOTIDE SEQUENCE</scope>
    <source>
        <strain evidence="3">BB1454</strain>
    </source>
</reference>
<sequence length="141" mass="15135">MKILLAVDGSPFTKKMLAYLAAHEELITAGRHEYTALTVQPSLPPRARAALSKDMVDEYYAEESAKVLDPVTKFLAQSGITVHTRAEIGPAGTTIAKIAEDEKFDLIIMGTHGHGSLGKLVMGSVSTQVLANCSVPVMLIR</sequence>
<evidence type="ECO:0000313" key="5">
    <source>
        <dbReference type="Proteomes" id="UP000834458"/>
    </source>
</evidence>
<evidence type="ECO:0000313" key="4">
    <source>
        <dbReference type="EMBL" id="MDH2004061.1"/>
    </source>
</evidence>
<comment type="caution">
    <text evidence="3">The sequence shown here is derived from an EMBL/GenBank/DDBJ whole genome shotgun (WGS) entry which is preliminary data.</text>
</comment>
<accession>A0AA35D3L8</accession>
<evidence type="ECO:0000259" key="2">
    <source>
        <dbReference type="Pfam" id="PF00582"/>
    </source>
</evidence>
<dbReference type="PANTHER" id="PTHR46268">
    <property type="entry name" value="STRESS RESPONSE PROTEIN NHAX"/>
    <property type="match status" value="1"/>
</dbReference>
<dbReference type="Pfam" id="PF00582">
    <property type="entry name" value="Usp"/>
    <property type="match status" value="1"/>
</dbReference>
<dbReference type="PANTHER" id="PTHR46268:SF6">
    <property type="entry name" value="UNIVERSAL STRESS PROTEIN UP12"/>
    <property type="match status" value="1"/>
</dbReference>
<dbReference type="SUPFAM" id="SSF52402">
    <property type="entry name" value="Adenine nucleotide alpha hydrolases-like"/>
    <property type="match status" value="1"/>
</dbReference>
<dbReference type="InterPro" id="IPR006015">
    <property type="entry name" value="Universal_stress_UspA"/>
</dbReference>
<evidence type="ECO:0000256" key="1">
    <source>
        <dbReference type="ARBA" id="ARBA00008791"/>
    </source>
</evidence>
<dbReference type="InterPro" id="IPR006016">
    <property type="entry name" value="UspA"/>
</dbReference>
<dbReference type="EMBL" id="JAOCJW010000001">
    <property type="protein sequence ID" value="MDH2004061.1"/>
    <property type="molecule type" value="Genomic_DNA"/>
</dbReference>
<dbReference type="InterPro" id="IPR014729">
    <property type="entry name" value="Rossmann-like_a/b/a_fold"/>
</dbReference>
<dbReference type="AlphaFoldDB" id="A0AA35D3L8"/>
<comment type="similarity">
    <text evidence="1">Belongs to the universal stress protein A family.</text>
</comment>
<dbReference type="EMBL" id="CAHPSC010000001">
    <property type="protein sequence ID" value="CAB5657646.1"/>
    <property type="molecule type" value="Genomic_DNA"/>
</dbReference>
<reference evidence="4" key="2">
    <citation type="submission" date="2022-09" db="EMBL/GenBank/DDBJ databases">
        <title>Intensive care unit water sources are persistently colonized with multi-drug resistant bacteria and are the site of extensive horizontal gene transfer of antibiotic resistance genes.</title>
        <authorList>
            <person name="Diorio-Toth L."/>
        </authorList>
    </citation>
    <scope>NUCLEOTIDE SEQUENCE</scope>
    <source>
        <strain evidence="4">GD03686</strain>
    </source>
</reference>
<dbReference type="Gene3D" id="3.40.50.620">
    <property type="entry name" value="HUPs"/>
    <property type="match status" value="1"/>
</dbReference>
<evidence type="ECO:0000313" key="3">
    <source>
        <dbReference type="EMBL" id="CAB5657646.1"/>
    </source>
</evidence>
<feature type="domain" description="UspA" evidence="2">
    <location>
        <begin position="2"/>
        <end position="141"/>
    </location>
</feature>
<protein>
    <submittedName>
        <fullName evidence="3 4">Universal stress protein</fullName>
    </submittedName>
</protein>
<dbReference type="CDD" id="cd00293">
    <property type="entry name" value="USP-like"/>
    <property type="match status" value="1"/>
</dbReference>